<proteinExistence type="predicted"/>
<sequence>MVFCNLCSPTSLLCSKLAALQSISLEKLKPELPFYYSSEKWPFRCTFLFSSSCSLSAFCCRASMAEATAEVLTLRDICGGKVPEHILKRYLSVFPHLSPENHKPKLSTEPVAQFFRTPKNLFVRRGLKL</sequence>
<keyword evidence="2" id="KW-1185">Reference proteome</keyword>
<organism evidence="1 2">
    <name type="scientific">Dendrobium catenatum</name>
    <dbReference type="NCBI Taxonomy" id="906689"/>
    <lineage>
        <taxon>Eukaryota</taxon>
        <taxon>Viridiplantae</taxon>
        <taxon>Streptophyta</taxon>
        <taxon>Embryophyta</taxon>
        <taxon>Tracheophyta</taxon>
        <taxon>Spermatophyta</taxon>
        <taxon>Magnoliopsida</taxon>
        <taxon>Liliopsida</taxon>
        <taxon>Asparagales</taxon>
        <taxon>Orchidaceae</taxon>
        <taxon>Epidendroideae</taxon>
        <taxon>Malaxideae</taxon>
        <taxon>Dendrobiinae</taxon>
        <taxon>Dendrobium</taxon>
    </lineage>
</organism>
<gene>
    <name evidence="1" type="ORF">MA16_Dca012262</name>
</gene>
<reference evidence="1 2" key="1">
    <citation type="journal article" date="2016" name="Sci. Rep.">
        <title>The Dendrobium catenatum Lindl. genome sequence provides insights into polysaccharide synthase, floral development and adaptive evolution.</title>
        <authorList>
            <person name="Zhang G.Q."/>
            <person name="Xu Q."/>
            <person name="Bian C."/>
            <person name="Tsai W.C."/>
            <person name="Yeh C.M."/>
            <person name="Liu K.W."/>
            <person name="Yoshida K."/>
            <person name="Zhang L.S."/>
            <person name="Chang S.B."/>
            <person name="Chen F."/>
            <person name="Shi Y."/>
            <person name="Su Y.Y."/>
            <person name="Zhang Y.Q."/>
            <person name="Chen L.J."/>
            <person name="Yin Y."/>
            <person name="Lin M."/>
            <person name="Huang H."/>
            <person name="Deng H."/>
            <person name="Wang Z.W."/>
            <person name="Zhu S.L."/>
            <person name="Zhao X."/>
            <person name="Deng C."/>
            <person name="Niu S.C."/>
            <person name="Huang J."/>
            <person name="Wang M."/>
            <person name="Liu G.H."/>
            <person name="Yang H.J."/>
            <person name="Xiao X.J."/>
            <person name="Hsiao Y.Y."/>
            <person name="Wu W.L."/>
            <person name="Chen Y.Y."/>
            <person name="Mitsuda N."/>
            <person name="Ohme-Takagi M."/>
            <person name="Luo Y.B."/>
            <person name="Van de Peer Y."/>
            <person name="Liu Z.J."/>
        </authorList>
    </citation>
    <scope>NUCLEOTIDE SEQUENCE [LARGE SCALE GENOMIC DNA]</scope>
    <source>
        <tissue evidence="1">The whole plant</tissue>
    </source>
</reference>
<accession>A0A2I0WR49</accession>
<name>A0A2I0WR49_9ASPA</name>
<dbReference type="AlphaFoldDB" id="A0A2I0WR49"/>
<reference evidence="1 2" key="2">
    <citation type="journal article" date="2017" name="Nature">
        <title>The Apostasia genome and the evolution of orchids.</title>
        <authorList>
            <person name="Zhang G.Q."/>
            <person name="Liu K.W."/>
            <person name="Li Z."/>
            <person name="Lohaus R."/>
            <person name="Hsiao Y.Y."/>
            <person name="Niu S.C."/>
            <person name="Wang J.Y."/>
            <person name="Lin Y.C."/>
            <person name="Xu Q."/>
            <person name="Chen L.J."/>
            <person name="Yoshida K."/>
            <person name="Fujiwara S."/>
            <person name="Wang Z.W."/>
            <person name="Zhang Y.Q."/>
            <person name="Mitsuda N."/>
            <person name="Wang M."/>
            <person name="Liu G.H."/>
            <person name="Pecoraro L."/>
            <person name="Huang H.X."/>
            <person name="Xiao X.J."/>
            <person name="Lin M."/>
            <person name="Wu X.Y."/>
            <person name="Wu W.L."/>
            <person name="Chen Y.Y."/>
            <person name="Chang S.B."/>
            <person name="Sakamoto S."/>
            <person name="Ohme-Takagi M."/>
            <person name="Yagi M."/>
            <person name="Zeng S.J."/>
            <person name="Shen C.Y."/>
            <person name="Yeh C.M."/>
            <person name="Luo Y.B."/>
            <person name="Tsai W.C."/>
            <person name="Van de Peer Y."/>
            <person name="Liu Z.J."/>
        </authorList>
    </citation>
    <scope>NUCLEOTIDE SEQUENCE [LARGE SCALE GENOMIC DNA]</scope>
    <source>
        <tissue evidence="1">The whole plant</tissue>
    </source>
</reference>
<evidence type="ECO:0000313" key="1">
    <source>
        <dbReference type="EMBL" id="PKU78142.1"/>
    </source>
</evidence>
<protein>
    <submittedName>
        <fullName evidence="1">Uncharacterized protein</fullName>
    </submittedName>
</protein>
<evidence type="ECO:0000313" key="2">
    <source>
        <dbReference type="Proteomes" id="UP000233837"/>
    </source>
</evidence>
<dbReference type="Proteomes" id="UP000233837">
    <property type="component" value="Unassembled WGS sequence"/>
</dbReference>
<dbReference type="EMBL" id="KZ502472">
    <property type="protein sequence ID" value="PKU78142.1"/>
    <property type="molecule type" value="Genomic_DNA"/>
</dbReference>